<evidence type="ECO:0000256" key="3">
    <source>
        <dbReference type="ARBA" id="ARBA00006434"/>
    </source>
</evidence>
<dbReference type="InterPro" id="IPR005467">
    <property type="entry name" value="His_kinase_dom"/>
</dbReference>
<keyword evidence="8 16" id="KW-0418">Kinase</keyword>
<accession>A0A2S5SRD6</accession>
<dbReference type="SMART" id="SM00388">
    <property type="entry name" value="HisKA"/>
    <property type="match status" value="1"/>
</dbReference>
<comment type="subcellular location">
    <subcellularLocation>
        <location evidence="2">Membrane</location>
        <topology evidence="2">Multi-pass membrane protein</topology>
    </subcellularLocation>
</comment>
<evidence type="ECO:0000256" key="11">
    <source>
        <dbReference type="ARBA" id="ARBA00023136"/>
    </source>
</evidence>
<dbReference type="RefSeq" id="WP_104303603.1">
    <property type="nucleotide sequence ID" value="NZ_PSNX01000015.1"/>
</dbReference>
<dbReference type="GO" id="GO:0000155">
    <property type="term" value="F:phosphorelay sensor kinase activity"/>
    <property type="evidence" value="ECO:0007669"/>
    <property type="project" value="InterPro"/>
</dbReference>
<feature type="coiled-coil region" evidence="12">
    <location>
        <begin position="655"/>
        <end position="696"/>
    </location>
</feature>
<dbReference type="InterPro" id="IPR003661">
    <property type="entry name" value="HisK_dim/P_dom"/>
</dbReference>
<dbReference type="CDD" id="cd10322">
    <property type="entry name" value="SLC5sbd"/>
    <property type="match status" value="1"/>
</dbReference>
<evidence type="ECO:0000256" key="7">
    <source>
        <dbReference type="ARBA" id="ARBA00022692"/>
    </source>
</evidence>
<dbReference type="Pfam" id="PF00512">
    <property type="entry name" value="HisKA"/>
    <property type="match status" value="1"/>
</dbReference>
<evidence type="ECO:0000256" key="6">
    <source>
        <dbReference type="ARBA" id="ARBA00022679"/>
    </source>
</evidence>
<evidence type="ECO:0000259" key="15">
    <source>
        <dbReference type="PROSITE" id="PS50109"/>
    </source>
</evidence>
<feature type="transmembrane region" description="Helical" evidence="14">
    <location>
        <begin position="197"/>
        <end position="224"/>
    </location>
</feature>
<dbReference type="InterPro" id="IPR038377">
    <property type="entry name" value="Na/Glc_symporter_sf"/>
</dbReference>
<feature type="transmembrane region" description="Helical" evidence="14">
    <location>
        <begin position="341"/>
        <end position="373"/>
    </location>
</feature>
<keyword evidence="9 14" id="KW-1133">Transmembrane helix</keyword>
<comment type="catalytic activity">
    <reaction evidence="1">
        <text>ATP + protein L-histidine = ADP + protein N-phospho-L-histidine.</text>
        <dbReference type="EC" id="2.7.13.3"/>
    </reaction>
</comment>
<keyword evidence="12" id="KW-0175">Coiled coil</keyword>
<evidence type="ECO:0000256" key="2">
    <source>
        <dbReference type="ARBA" id="ARBA00004141"/>
    </source>
</evidence>
<reference evidence="16 17" key="1">
    <citation type="submission" date="2018-02" db="EMBL/GenBank/DDBJ databases">
        <title>Reclassifiation of [Polyangium] brachysporum DSM 7029 as Guopingzhaonella breviflexa gen. nov., sp. nov., a member of the family Comamonadaceae.</title>
        <authorList>
            <person name="Tang B."/>
        </authorList>
    </citation>
    <scope>NUCLEOTIDE SEQUENCE [LARGE SCALE GENOMIC DNA]</scope>
    <source>
        <strain evidence="16 17">BCRC 80649</strain>
    </source>
</reference>
<dbReference type="Pfam" id="PF02518">
    <property type="entry name" value="HATPase_c"/>
    <property type="match status" value="1"/>
</dbReference>
<dbReference type="PROSITE" id="PS50283">
    <property type="entry name" value="NA_SOLUT_SYMP_3"/>
    <property type="match status" value="1"/>
</dbReference>
<protein>
    <recommendedName>
        <fullName evidence="4">histidine kinase</fullName>
        <ecNumber evidence="4">2.7.13.3</ecNumber>
    </recommendedName>
</protein>
<dbReference type="AlphaFoldDB" id="A0A2S5SRD6"/>
<dbReference type="InterPro" id="IPR036890">
    <property type="entry name" value="HATPase_C_sf"/>
</dbReference>
<feature type="transmembrane region" description="Helical" evidence="14">
    <location>
        <begin position="6"/>
        <end position="23"/>
    </location>
</feature>
<evidence type="ECO:0000256" key="13">
    <source>
        <dbReference type="SAM" id="MobiDB-lite"/>
    </source>
</evidence>
<feature type="transmembrane region" description="Helical" evidence="14">
    <location>
        <begin position="35"/>
        <end position="56"/>
    </location>
</feature>
<dbReference type="Gene3D" id="3.30.565.10">
    <property type="entry name" value="Histidine kinase-like ATPase, C-terminal domain"/>
    <property type="match status" value="1"/>
</dbReference>
<evidence type="ECO:0000313" key="16">
    <source>
        <dbReference type="EMBL" id="PPE65301.1"/>
    </source>
</evidence>
<dbReference type="EMBL" id="PSNX01000015">
    <property type="protein sequence ID" value="PPE65301.1"/>
    <property type="molecule type" value="Genomic_DNA"/>
</dbReference>
<evidence type="ECO:0000256" key="14">
    <source>
        <dbReference type="SAM" id="Phobius"/>
    </source>
</evidence>
<dbReference type="EC" id="2.7.13.3" evidence="4"/>
<feature type="transmembrane region" description="Helical" evidence="14">
    <location>
        <begin position="296"/>
        <end position="321"/>
    </location>
</feature>
<dbReference type="Proteomes" id="UP000238605">
    <property type="component" value="Unassembled WGS sequence"/>
</dbReference>
<dbReference type="CDD" id="cd00082">
    <property type="entry name" value="HisKA"/>
    <property type="match status" value="1"/>
</dbReference>
<dbReference type="OrthoDB" id="567977at2"/>
<organism evidence="16 17">
    <name type="scientific">Caldimonas caldifontis</name>
    <dbReference type="NCBI Taxonomy" id="1452508"/>
    <lineage>
        <taxon>Bacteria</taxon>
        <taxon>Pseudomonadati</taxon>
        <taxon>Pseudomonadota</taxon>
        <taxon>Betaproteobacteria</taxon>
        <taxon>Burkholderiales</taxon>
        <taxon>Sphaerotilaceae</taxon>
        <taxon>Caldimonas</taxon>
    </lineage>
</organism>
<feature type="compositionally biased region" description="Basic and acidic residues" evidence="13">
    <location>
        <begin position="928"/>
        <end position="941"/>
    </location>
</feature>
<evidence type="ECO:0000256" key="12">
    <source>
        <dbReference type="SAM" id="Coils"/>
    </source>
</evidence>
<evidence type="ECO:0000256" key="5">
    <source>
        <dbReference type="ARBA" id="ARBA00022553"/>
    </source>
</evidence>
<gene>
    <name evidence="16" type="ORF">C1704_15275</name>
</gene>
<evidence type="ECO:0000256" key="10">
    <source>
        <dbReference type="ARBA" id="ARBA00023012"/>
    </source>
</evidence>
<dbReference type="PANTHER" id="PTHR43711">
    <property type="entry name" value="TWO-COMPONENT HISTIDINE KINASE"/>
    <property type="match status" value="1"/>
</dbReference>
<feature type="transmembrane region" description="Helical" evidence="14">
    <location>
        <begin position="423"/>
        <end position="445"/>
    </location>
</feature>
<keyword evidence="11 14" id="KW-0472">Membrane</keyword>
<feature type="domain" description="Histidine kinase" evidence="15">
    <location>
        <begin position="696"/>
        <end position="914"/>
    </location>
</feature>
<dbReference type="GO" id="GO:0016020">
    <property type="term" value="C:membrane"/>
    <property type="evidence" value="ECO:0007669"/>
    <property type="project" value="UniProtKB-SubCell"/>
</dbReference>
<keyword evidence="10" id="KW-0902">Two-component regulatory system</keyword>
<comment type="caution">
    <text evidence="16">The sequence shown here is derived from an EMBL/GenBank/DDBJ whole genome shotgun (WGS) entry which is preliminary data.</text>
</comment>
<feature type="transmembrane region" description="Helical" evidence="14">
    <location>
        <begin position="394"/>
        <end position="417"/>
    </location>
</feature>
<evidence type="ECO:0000313" key="17">
    <source>
        <dbReference type="Proteomes" id="UP000238605"/>
    </source>
</evidence>
<sequence>MLSAPLVIVAAFAYLLLLFAVAYHGDRRAAEGRSIIGNAWIYTLSLAVYCTAWTYFGSVGRAAGSGVWFLPIYLGPTLAMVLAWMVVRKMIRIAKTYRITSIADFIASRYGKSPTLAGMVTLITVVGIVPYIALQLKAISVGYGLLTQPLVSPLGPPSVAGQPWWRDTALYVALVLAGFTIVFGARHLDSTERHEGMVAAIAFESVVKLLAFLAVGAFVTWGLYDGLGDLFGRALADPELAPLLSPSQGAAQGTGFAYGSWFALTLLSMLSVIFLPRQFQVMVVENVDENHLKRAAWAFPAYMLLINLFVLPIALGGLMLFERGSMNPEGFLISLPLTQGQQALALLAFIGGLSAATGMVIVEAIAVSTMVCNDLIMPWLLRLRRFRARSGGDLTGVLLGIRRSAIVAILLLGYLYFHLAGEAYALVSIGLISFAAVAQFAPAMLGGMYWKGGTREGAMAGLALGFSLWVYTLLLPSFVKSGWLDTSLLERGPFGWELLKPEALLGVSGLDYLTHSLFWSLLANVGAYVAVSLWRRPSAHETSQALLFVEVFDRTQATRPVFWRGRAQVADLLPLVARFLGPAHARRLFEDYARQMGVTRIEDLPADARLVQYVETQLAGAIGSASARVMVASVVEEETLDLDDVMRMLEETSQLRAHSRELEDKSRSLERATAELREANEQLKSLDRLKDDFMSSVTHELRTPLTSIRALSELMLDDADMDRAQRQQFLGIIVTETERLTRLVNQVLDMAKIESGHAEWHPSDVDLSALLEQAVQTTRELFHERGAQVHLDVPAGLPPLRTDRDRLTQVMLNLLTNAAKFVPQGQGRVDVRVRPDARGVEVEVQDNGPGVPEDLRATVFEKFRQGGDESIRRQGTGLGLPISRQIVEHFGGRMWLREDLDAGACFCLWLPWTPPAEALAPISQEPSTGDKHASEDPHRGR</sequence>
<keyword evidence="7 14" id="KW-0812">Transmembrane</keyword>
<dbReference type="PRINTS" id="PR00344">
    <property type="entry name" value="BCTRLSENSOR"/>
</dbReference>
<dbReference type="SUPFAM" id="SSF55874">
    <property type="entry name" value="ATPase domain of HSP90 chaperone/DNA topoisomerase II/histidine kinase"/>
    <property type="match status" value="1"/>
</dbReference>
<dbReference type="InterPro" id="IPR050736">
    <property type="entry name" value="Sensor_HK_Regulatory"/>
</dbReference>
<comment type="similarity">
    <text evidence="3">Belongs to the sodium:solute symporter (SSF) (TC 2.A.21) family.</text>
</comment>
<feature type="transmembrane region" description="Helical" evidence="14">
    <location>
        <begin position="168"/>
        <end position="185"/>
    </location>
</feature>
<dbReference type="InterPro" id="IPR036097">
    <property type="entry name" value="HisK_dim/P_sf"/>
</dbReference>
<feature type="transmembrane region" description="Helical" evidence="14">
    <location>
        <begin position="457"/>
        <end position="479"/>
    </location>
</feature>
<dbReference type="Gene3D" id="1.10.287.130">
    <property type="match status" value="1"/>
</dbReference>
<feature type="transmembrane region" description="Helical" evidence="14">
    <location>
        <begin position="68"/>
        <end position="87"/>
    </location>
</feature>
<evidence type="ECO:0000256" key="9">
    <source>
        <dbReference type="ARBA" id="ARBA00022989"/>
    </source>
</evidence>
<dbReference type="SMART" id="SM00387">
    <property type="entry name" value="HATPase_c"/>
    <property type="match status" value="1"/>
</dbReference>
<dbReference type="PANTHER" id="PTHR43711:SF30">
    <property type="entry name" value="HISTIDINE KINASE"/>
    <property type="match status" value="1"/>
</dbReference>
<evidence type="ECO:0000256" key="4">
    <source>
        <dbReference type="ARBA" id="ARBA00012438"/>
    </source>
</evidence>
<keyword evidence="6" id="KW-0808">Transferase</keyword>
<dbReference type="SUPFAM" id="SSF47384">
    <property type="entry name" value="Homodimeric domain of signal transducing histidine kinase"/>
    <property type="match status" value="1"/>
</dbReference>
<dbReference type="GO" id="GO:0022857">
    <property type="term" value="F:transmembrane transporter activity"/>
    <property type="evidence" value="ECO:0007669"/>
    <property type="project" value="InterPro"/>
</dbReference>
<proteinExistence type="inferred from homology"/>
<keyword evidence="5" id="KW-0597">Phosphoprotein</keyword>
<evidence type="ECO:0000256" key="1">
    <source>
        <dbReference type="ARBA" id="ARBA00000085"/>
    </source>
</evidence>
<dbReference type="Gene3D" id="1.20.1730.10">
    <property type="entry name" value="Sodium/glucose cotransporter"/>
    <property type="match status" value="1"/>
</dbReference>
<keyword evidence="17" id="KW-1185">Reference proteome</keyword>
<dbReference type="InterPro" id="IPR001734">
    <property type="entry name" value="Na/solute_symporter"/>
</dbReference>
<feature type="region of interest" description="Disordered" evidence="13">
    <location>
        <begin position="919"/>
        <end position="941"/>
    </location>
</feature>
<dbReference type="InterPro" id="IPR004358">
    <property type="entry name" value="Sig_transdc_His_kin-like_C"/>
</dbReference>
<dbReference type="PROSITE" id="PS50109">
    <property type="entry name" value="HIS_KIN"/>
    <property type="match status" value="1"/>
</dbReference>
<feature type="transmembrane region" description="Helical" evidence="14">
    <location>
        <begin position="255"/>
        <end position="275"/>
    </location>
</feature>
<name>A0A2S5SRD6_9BURK</name>
<evidence type="ECO:0000256" key="8">
    <source>
        <dbReference type="ARBA" id="ARBA00022777"/>
    </source>
</evidence>
<dbReference type="FunFam" id="1.10.287.130:FF:000001">
    <property type="entry name" value="Two-component sensor histidine kinase"/>
    <property type="match status" value="1"/>
</dbReference>
<feature type="transmembrane region" description="Helical" evidence="14">
    <location>
        <begin position="116"/>
        <end position="134"/>
    </location>
</feature>
<dbReference type="InterPro" id="IPR003594">
    <property type="entry name" value="HATPase_dom"/>
</dbReference>